<comment type="similarity">
    <text evidence="1">Belongs to the Cu-Zn superoxide dismutase family.</text>
</comment>
<gene>
    <name evidence="4" type="ORF">IC230_19440</name>
</gene>
<dbReference type="InterPro" id="IPR024134">
    <property type="entry name" value="SOD_Cu/Zn_/chaperone"/>
</dbReference>
<sequence length="209" mass="21576">MLKTLLNSRKTQPDISQLTIQQSNSFGRQCIRLGFGLTFGCASLLISCADHNDVATPSATVALVNTSGASVGTAELTEDSKGMVTLKVSVKGLPAGIHGIHFHEVGVADPKSSPAFSSSGEHYNPASRKHGLENPDGTHAGDLPNLIVDSQGTGSLETTTNRITLSDGPTTLFDGNGSSLIIHASVDDQKTDPSGNSGGRIAGGVIVRK</sequence>
<proteinExistence type="inferred from homology"/>
<feature type="domain" description="Superoxide dismutase copper/zinc binding" evidence="3">
    <location>
        <begin position="72"/>
        <end position="206"/>
    </location>
</feature>
<dbReference type="AlphaFoldDB" id="A0A927B4F5"/>
<evidence type="ECO:0000256" key="2">
    <source>
        <dbReference type="SAM" id="MobiDB-lite"/>
    </source>
</evidence>
<evidence type="ECO:0000256" key="1">
    <source>
        <dbReference type="ARBA" id="ARBA00010457"/>
    </source>
</evidence>
<evidence type="ECO:0000259" key="3">
    <source>
        <dbReference type="Pfam" id="PF00080"/>
    </source>
</evidence>
<dbReference type="SUPFAM" id="SSF49329">
    <property type="entry name" value="Cu,Zn superoxide dismutase-like"/>
    <property type="match status" value="1"/>
</dbReference>
<feature type="region of interest" description="Disordered" evidence="2">
    <location>
        <begin position="111"/>
        <end position="153"/>
    </location>
</feature>
<dbReference type="Gene3D" id="2.60.40.200">
    <property type="entry name" value="Superoxide dismutase, copper/zinc binding domain"/>
    <property type="match status" value="1"/>
</dbReference>
<dbReference type="Pfam" id="PF00080">
    <property type="entry name" value="Sod_Cu"/>
    <property type="match status" value="1"/>
</dbReference>
<dbReference type="RefSeq" id="WP_191040706.1">
    <property type="nucleotide sequence ID" value="NZ_JACXAA010000007.1"/>
</dbReference>
<accession>A0A927B4F5</accession>
<keyword evidence="5" id="KW-1185">Reference proteome</keyword>
<name>A0A927B4F5_9BACT</name>
<dbReference type="CDD" id="cd00305">
    <property type="entry name" value="Cu-Zn_Superoxide_Dismutase"/>
    <property type="match status" value="1"/>
</dbReference>
<evidence type="ECO:0000313" key="4">
    <source>
        <dbReference type="EMBL" id="MBD2755086.1"/>
    </source>
</evidence>
<feature type="region of interest" description="Disordered" evidence="2">
    <location>
        <begin position="187"/>
        <end position="209"/>
    </location>
</feature>
<organism evidence="4 5">
    <name type="scientific">Spirosoma validum</name>
    <dbReference type="NCBI Taxonomy" id="2771355"/>
    <lineage>
        <taxon>Bacteria</taxon>
        <taxon>Pseudomonadati</taxon>
        <taxon>Bacteroidota</taxon>
        <taxon>Cytophagia</taxon>
        <taxon>Cytophagales</taxon>
        <taxon>Cytophagaceae</taxon>
        <taxon>Spirosoma</taxon>
    </lineage>
</organism>
<dbReference type="InterPro" id="IPR001424">
    <property type="entry name" value="SOD_Cu_Zn_dom"/>
</dbReference>
<dbReference type="Proteomes" id="UP000653797">
    <property type="component" value="Unassembled WGS sequence"/>
</dbReference>
<dbReference type="GO" id="GO:0005507">
    <property type="term" value="F:copper ion binding"/>
    <property type="evidence" value="ECO:0007669"/>
    <property type="project" value="InterPro"/>
</dbReference>
<dbReference type="EMBL" id="JACXAA010000007">
    <property type="protein sequence ID" value="MBD2755086.1"/>
    <property type="molecule type" value="Genomic_DNA"/>
</dbReference>
<reference evidence="4" key="1">
    <citation type="submission" date="2020-09" db="EMBL/GenBank/DDBJ databases">
        <authorList>
            <person name="Kim M.K."/>
        </authorList>
    </citation>
    <scope>NUCLEOTIDE SEQUENCE</scope>
    <source>
        <strain evidence="4">BT704</strain>
    </source>
</reference>
<comment type="caution">
    <text evidence="4">The sequence shown here is derived from an EMBL/GenBank/DDBJ whole genome shotgun (WGS) entry which is preliminary data.</text>
</comment>
<protein>
    <submittedName>
        <fullName evidence="4">Superoxide dismutase family protein</fullName>
    </submittedName>
</protein>
<dbReference type="GO" id="GO:0006801">
    <property type="term" value="P:superoxide metabolic process"/>
    <property type="evidence" value="ECO:0007669"/>
    <property type="project" value="InterPro"/>
</dbReference>
<evidence type="ECO:0000313" key="5">
    <source>
        <dbReference type="Proteomes" id="UP000653797"/>
    </source>
</evidence>
<dbReference type="InterPro" id="IPR036423">
    <property type="entry name" value="SOD-like_Cu/Zn_dom_sf"/>
</dbReference>
<dbReference type="PANTHER" id="PTHR10003">
    <property type="entry name" value="SUPEROXIDE DISMUTASE CU-ZN -RELATED"/>
    <property type="match status" value="1"/>
</dbReference>